<keyword evidence="2" id="KW-1185">Reference proteome</keyword>
<evidence type="ECO:0000313" key="1">
    <source>
        <dbReference type="EMBL" id="MBO1435571.1"/>
    </source>
</evidence>
<dbReference type="RefSeq" id="WP_207841115.1">
    <property type="nucleotide sequence ID" value="NZ_CP088283.1"/>
</dbReference>
<accession>A0ABS3MVQ5</accession>
<organism evidence="1 2">
    <name type="scientific">Bradyrhizobium quebecense</name>
    <dbReference type="NCBI Taxonomy" id="2748629"/>
    <lineage>
        <taxon>Bacteria</taxon>
        <taxon>Pseudomonadati</taxon>
        <taxon>Pseudomonadota</taxon>
        <taxon>Alphaproteobacteria</taxon>
        <taxon>Hyphomicrobiales</taxon>
        <taxon>Nitrobacteraceae</taxon>
        <taxon>Bradyrhizobium</taxon>
    </lineage>
</organism>
<proteinExistence type="predicted"/>
<dbReference type="Proteomes" id="UP000692816">
    <property type="component" value="Unassembled WGS sequence"/>
</dbReference>
<protein>
    <submittedName>
        <fullName evidence="1">Uncharacterized protein</fullName>
    </submittedName>
</protein>
<dbReference type="EMBL" id="JAGEPA010000002">
    <property type="protein sequence ID" value="MBO1435571.1"/>
    <property type="molecule type" value="Genomic_DNA"/>
</dbReference>
<comment type="caution">
    <text evidence="1">The sequence shown here is derived from an EMBL/GenBank/DDBJ whole genome shotgun (WGS) entry which is preliminary data.</text>
</comment>
<evidence type="ECO:0000313" key="2">
    <source>
        <dbReference type="Proteomes" id="UP000692816"/>
    </source>
</evidence>
<name>A0ABS3MVQ5_9BRAD</name>
<reference evidence="1" key="1">
    <citation type="journal article" date="2021" name="Int. J. Syst. Evol. Microbiol.">
        <title>Bradyrhizobium septentrionale sp. nov. (sv. septentrionale) and Bradyrhizobium quebecense sp. nov. (sv. septentrionale) associated with legumes native to Canada possess rearranged symbiosis genes and numerous insertion sequences.</title>
        <authorList>
            <person name="Bromfield E.S.P."/>
            <person name="Cloutier S."/>
        </authorList>
    </citation>
    <scope>NUCLEOTIDE SEQUENCE</scope>
    <source>
        <strain evidence="1">12S5</strain>
    </source>
</reference>
<gene>
    <name evidence="1" type="ORF">J4P68_40725</name>
</gene>
<sequence>MREEALVNNSRAGIIYGHRGGGTLREIFQDVERNYSYKRLGEVTPIIFFDVDVRTTNSSILPSRERPISTCKTRTTVMSEEMRCVSAWNKDPVSG</sequence>